<accession>A0AA39XP77</accession>
<comment type="caution">
    <text evidence="2">The sequence shown here is derived from an EMBL/GenBank/DDBJ whole genome shotgun (WGS) entry which is preliminary data.</text>
</comment>
<dbReference type="Proteomes" id="UP001174934">
    <property type="component" value="Unassembled WGS sequence"/>
</dbReference>
<evidence type="ECO:0000313" key="2">
    <source>
        <dbReference type="EMBL" id="KAK0637225.1"/>
    </source>
</evidence>
<feature type="region of interest" description="Disordered" evidence="1">
    <location>
        <begin position="1"/>
        <end position="20"/>
    </location>
</feature>
<keyword evidence="3" id="KW-1185">Reference proteome</keyword>
<feature type="compositionally biased region" description="Polar residues" evidence="1">
    <location>
        <begin position="123"/>
        <end position="132"/>
    </location>
</feature>
<organism evidence="2 3">
    <name type="scientific">Bombardia bombarda</name>
    <dbReference type="NCBI Taxonomy" id="252184"/>
    <lineage>
        <taxon>Eukaryota</taxon>
        <taxon>Fungi</taxon>
        <taxon>Dikarya</taxon>
        <taxon>Ascomycota</taxon>
        <taxon>Pezizomycotina</taxon>
        <taxon>Sordariomycetes</taxon>
        <taxon>Sordariomycetidae</taxon>
        <taxon>Sordariales</taxon>
        <taxon>Lasiosphaeriaceae</taxon>
        <taxon>Bombardia</taxon>
    </lineage>
</organism>
<evidence type="ECO:0000256" key="1">
    <source>
        <dbReference type="SAM" id="MobiDB-lite"/>
    </source>
</evidence>
<reference evidence="2" key="1">
    <citation type="submission" date="2023-06" db="EMBL/GenBank/DDBJ databases">
        <title>Genome-scale phylogeny and comparative genomics of the fungal order Sordariales.</title>
        <authorList>
            <consortium name="Lawrence Berkeley National Laboratory"/>
            <person name="Hensen N."/>
            <person name="Bonometti L."/>
            <person name="Westerberg I."/>
            <person name="Brannstrom I.O."/>
            <person name="Guillou S."/>
            <person name="Cros-Aarteil S."/>
            <person name="Calhoun S."/>
            <person name="Haridas S."/>
            <person name="Kuo A."/>
            <person name="Mondo S."/>
            <person name="Pangilinan J."/>
            <person name="Riley R."/>
            <person name="LaButti K."/>
            <person name="Andreopoulos B."/>
            <person name="Lipzen A."/>
            <person name="Chen C."/>
            <person name="Yanf M."/>
            <person name="Daum C."/>
            <person name="Ng V."/>
            <person name="Clum A."/>
            <person name="Steindorff A."/>
            <person name="Ohm R."/>
            <person name="Martin F."/>
            <person name="Silar P."/>
            <person name="Natvig D."/>
            <person name="Lalanne C."/>
            <person name="Gautier V."/>
            <person name="Ament-velasquez S.L."/>
            <person name="Kruys A."/>
            <person name="Hutchinson M.I."/>
            <person name="Powell A.J."/>
            <person name="Barry K."/>
            <person name="Miller A.N."/>
            <person name="Grigoriev I.V."/>
            <person name="Debuchy R."/>
            <person name="Gladieux P."/>
            <person name="Thoren M.H."/>
            <person name="Johannesson H."/>
        </authorList>
    </citation>
    <scope>NUCLEOTIDE SEQUENCE</scope>
    <source>
        <strain evidence="2">SMH3391-2</strain>
    </source>
</reference>
<sequence>MANNQVQPAAKDSGEEEKRIEDGLEHLKELHLQLRALRSALPRMFEPLATKQPSPQVMFAGFSQSVKNTKDEIDRFRQAMNTEETQAVIKRANDSRRLNPVGIKPWRARDDPEWTAPKRRKTQQSATDAEWR</sequence>
<dbReference type="AlphaFoldDB" id="A0AA39XP77"/>
<protein>
    <submittedName>
        <fullName evidence="2">Uncharacterized protein</fullName>
    </submittedName>
</protein>
<evidence type="ECO:0000313" key="3">
    <source>
        <dbReference type="Proteomes" id="UP001174934"/>
    </source>
</evidence>
<gene>
    <name evidence="2" type="ORF">B0T17DRAFT_613843</name>
</gene>
<name>A0AA39XP77_9PEZI</name>
<dbReference type="EMBL" id="JAULSR010000001">
    <property type="protein sequence ID" value="KAK0637225.1"/>
    <property type="molecule type" value="Genomic_DNA"/>
</dbReference>
<proteinExistence type="predicted"/>
<feature type="region of interest" description="Disordered" evidence="1">
    <location>
        <begin position="93"/>
        <end position="132"/>
    </location>
</feature>